<evidence type="ECO:0000256" key="5">
    <source>
        <dbReference type="SAM" id="MobiDB-lite"/>
    </source>
</evidence>
<keyword evidence="3 6" id="KW-1133">Transmembrane helix</keyword>
<comment type="subcellular location">
    <subcellularLocation>
        <location evidence="1">Membrane</location>
        <topology evidence="1">Multi-pass membrane protein</topology>
    </subcellularLocation>
</comment>
<evidence type="ECO:0000256" key="6">
    <source>
        <dbReference type="SAM" id="Phobius"/>
    </source>
</evidence>
<keyword evidence="4 6" id="KW-0472">Membrane</keyword>
<feature type="transmembrane region" description="Helical" evidence="6">
    <location>
        <begin position="68"/>
        <end position="90"/>
    </location>
</feature>
<gene>
    <name evidence="7" type="ORF">TM35_000161250</name>
</gene>
<evidence type="ECO:0000313" key="8">
    <source>
        <dbReference type="Proteomes" id="UP000192257"/>
    </source>
</evidence>
<dbReference type="SMART" id="SM01417">
    <property type="entry name" value="Solute_trans_a"/>
    <property type="match status" value="1"/>
</dbReference>
<keyword evidence="8" id="KW-1185">Reference proteome</keyword>
<feature type="compositionally biased region" description="Acidic residues" evidence="5">
    <location>
        <begin position="349"/>
        <end position="359"/>
    </location>
</feature>
<evidence type="ECO:0000256" key="3">
    <source>
        <dbReference type="ARBA" id="ARBA00022989"/>
    </source>
</evidence>
<sequence length="533" mass="60729">MVEHEVNGTDDGSSVPIMSLDMTWTLNPSVTYAAGVFVVIACILSFADTREHLARFDYPQMQIIIIRIIAMIPIYGIFSLLSLVLVNMRFFLETIRDTYESFVLYMFFILLLKYCGGEGQLLRSLKAKRYKGVHLFPVCFLPMYPLDTAFYLRCKRWVLQCALIKPLCSFLAMVLHPIGVYNEGDFSLNNAYTYVAIIINFSLTMSLYYLVLFEVELEKELHYAKPFLKFLCIKTIIFFSFWQSVMVSLLVKANLLYTGKTEHEQERVAAAIQDLLMCFEILPVALMHRAAFGRKKLDEEMAAVPMYIKDESNRNIRSNIDAALSINDVIEDTLATIFYRRGKLVDQENTEYDNPDDMDQTNSNKAKGNAISASPTPGSAVGGGFGEMDEAMVVYGRDPTVGELVHHAIATDYGVRADGLLHFDDDSDREERNRDMNFTDTDVIMRRTRHEEASEAVKVDTELLQSHQTQMQTNTPQIYCVVCGRFDREMVRRKNGYKCKECIGVKSKALLRTYQRETLQPSDEGSLGPPKSK</sequence>
<dbReference type="EMBL" id="NBCO01000016">
    <property type="protein sequence ID" value="ORC88487.1"/>
    <property type="molecule type" value="Genomic_DNA"/>
</dbReference>
<dbReference type="STRING" id="67003.A0A1X0NUV4"/>
<protein>
    <submittedName>
        <fullName evidence="7">Transmembrane protein 184C</fullName>
    </submittedName>
</protein>
<proteinExistence type="predicted"/>
<dbReference type="Proteomes" id="UP000192257">
    <property type="component" value="Unassembled WGS sequence"/>
</dbReference>
<feature type="region of interest" description="Disordered" evidence="5">
    <location>
        <begin position="349"/>
        <end position="381"/>
    </location>
</feature>
<feature type="compositionally biased region" description="Polar residues" evidence="5">
    <location>
        <begin position="360"/>
        <end position="377"/>
    </location>
</feature>
<name>A0A1X0NUV4_9TRYP</name>
<reference evidence="7 8" key="1">
    <citation type="submission" date="2017-03" db="EMBL/GenBank/DDBJ databases">
        <title>An alternative strategy for trypanosome survival in the mammalian bloodstream revealed through genome and transcriptome analysis of the ubiquitous bovine parasite Trypanosoma (Megatrypanum) theileri.</title>
        <authorList>
            <person name="Kelly S."/>
            <person name="Ivens A."/>
            <person name="Mott A."/>
            <person name="O'Neill E."/>
            <person name="Emms D."/>
            <person name="Macleod O."/>
            <person name="Voorheis P."/>
            <person name="Matthews J."/>
            <person name="Matthews K."/>
            <person name="Carrington M."/>
        </authorList>
    </citation>
    <scope>NUCLEOTIDE SEQUENCE [LARGE SCALE GENOMIC DNA]</scope>
    <source>
        <strain evidence="7">Edinburgh</strain>
    </source>
</reference>
<dbReference type="Pfam" id="PF03619">
    <property type="entry name" value="Solute_trans_a"/>
    <property type="match status" value="1"/>
</dbReference>
<dbReference type="RefSeq" id="XP_028882553.1">
    <property type="nucleotide sequence ID" value="XM_029025997.1"/>
</dbReference>
<feature type="transmembrane region" description="Helical" evidence="6">
    <location>
        <begin position="231"/>
        <end position="251"/>
    </location>
</feature>
<dbReference type="GO" id="GO:0016020">
    <property type="term" value="C:membrane"/>
    <property type="evidence" value="ECO:0007669"/>
    <property type="project" value="UniProtKB-SubCell"/>
</dbReference>
<evidence type="ECO:0000256" key="2">
    <source>
        <dbReference type="ARBA" id="ARBA00022692"/>
    </source>
</evidence>
<dbReference type="VEuPathDB" id="TriTrypDB:TM35_000161250"/>
<dbReference type="GeneID" id="39985777"/>
<keyword evidence="2 6" id="KW-0812">Transmembrane</keyword>
<feature type="transmembrane region" description="Helical" evidence="6">
    <location>
        <begin position="191"/>
        <end position="211"/>
    </location>
</feature>
<feature type="transmembrane region" description="Helical" evidence="6">
    <location>
        <begin position="102"/>
        <end position="122"/>
    </location>
</feature>
<feature type="transmembrane region" description="Helical" evidence="6">
    <location>
        <begin position="157"/>
        <end position="179"/>
    </location>
</feature>
<dbReference type="AlphaFoldDB" id="A0A1X0NUV4"/>
<feature type="transmembrane region" description="Helical" evidence="6">
    <location>
        <begin position="29"/>
        <end position="47"/>
    </location>
</feature>
<dbReference type="OrthoDB" id="5348404at2759"/>
<dbReference type="PANTHER" id="PTHR23423">
    <property type="entry name" value="ORGANIC SOLUTE TRANSPORTER-RELATED"/>
    <property type="match status" value="1"/>
</dbReference>
<evidence type="ECO:0000256" key="1">
    <source>
        <dbReference type="ARBA" id="ARBA00004141"/>
    </source>
</evidence>
<comment type="caution">
    <text evidence="7">The sequence shown here is derived from an EMBL/GenBank/DDBJ whole genome shotgun (WGS) entry which is preliminary data.</text>
</comment>
<evidence type="ECO:0000313" key="7">
    <source>
        <dbReference type="EMBL" id="ORC88487.1"/>
    </source>
</evidence>
<evidence type="ECO:0000256" key="4">
    <source>
        <dbReference type="ARBA" id="ARBA00023136"/>
    </source>
</evidence>
<organism evidence="7 8">
    <name type="scientific">Trypanosoma theileri</name>
    <dbReference type="NCBI Taxonomy" id="67003"/>
    <lineage>
        <taxon>Eukaryota</taxon>
        <taxon>Discoba</taxon>
        <taxon>Euglenozoa</taxon>
        <taxon>Kinetoplastea</taxon>
        <taxon>Metakinetoplastina</taxon>
        <taxon>Trypanosomatida</taxon>
        <taxon>Trypanosomatidae</taxon>
        <taxon>Trypanosoma</taxon>
    </lineage>
</organism>
<accession>A0A1X0NUV4</accession>
<dbReference type="InterPro" id="IPR005178">
    <property type="entry name" value="Ostalpha/TMEM184C"/>
</dbReference>